<keyword evidence="5" id="KW-0436">Ligase</keyword>
<evidence type="ECO:0000256" key="11">
    <source>
        <dbReference type="ARBA" id="ARBA00023136"/>
    </source>
</evidence>
<feature type="compositionally biased region" description="Low complexity" evidence="14">
    <location>
        <begin position="922"/>
        <end position="934"/>
    </location>
</feature>
<protein>
    <recommendedName>
        <fullName evidence="4">NEDD8-activating enzyme E1 catalytic subunit</fullName>
        <ecNumber evidence="12">6.2.1.64</ecNumber>
    </recommendedName>
</protein>
<dbReference type="GO" id="GO:0005783">
    <property type="term" value="C:endoplasmic reticulum"/>
    <property type="evidence" value="ECO:0007669"/>
    <property type="project" value="TreeGrafter"/>
</dbReference>
<dbReference type="PANTHER" id="PTHR13315:SF4">
    <property type="entry name" value="METALLOPHOSPHOESTERASE, ISOFORM E"/>
    <property type="match status" value="1"/>
</dbReference>
<keyword evidence="11 15" id="KW-0472">Membrane</keyword>
<keyword evidence="8" id="KW-0833">Ubl conjugation pathway</keyword>
<evidence type="ECO:0000256" key="7">
    <source>
        <dbReference type="ARBA" id="ARBA00022741"/>
    </source>
</evidence>
<dbReference type="Pfam" id="PF00149">
    <property type="entry name" value="Metallophos"/>
    <property type="match status" value="1"/>
</dbReference>
<dbReference type="CDD" id="cd01488">
    <property type="entry name" value="Uba3_RUB"/>
    <property type="match status" value="1"/>
</dbReference>
<evidence type="ECO:0000256" key="2">
    <source>
        <dbReference type="ARBA" id="ARBA00005032"/>
    </source>
</evidence>
<organism evidence="17 18">
    <name type="scientific">Elsinoe australis</name>
    <dbReference type="NCBI Taxonomy" id="40998"/>
    <lineage>
        <taxon>Eukaryota</taxon>
        <taxon>Fungi</taxon>
        <taxon>Dikarya</taxon>
        <taxon>Ascomycota</taxon>
        <taxon>Pezizomycotina</taxon>
        <taxon>Dothideomycetes</taxon>
        <taxon>Dothideomycetidae</taxon>
        <taxon>Myriangiales</taxon>
        <taxon>Elsinoaceae</taxon>
        <taxon>Elsinoe</taxon>
    </lineage>
</organism>
<dbReference type="SUPFAM" id="SSF56300">
    <property type="entry name" value="Metallo-dependent phosphatases"/>
    <property type="match status" value="1"/>
</dbReference>
<dbReference type="Gene3D" id="1.10.10.520">
    <property type="entry name" value="Ubiquitin activating enzymes (Uba3). Chain: B, domain 2"/>
    <property type="match status" value="1"/>
</dbReference>
<dbReference type="Pfam" id="PF08825">
    <property type="entry name" value="E2_bind"/>
    <property type="match status" value="1"/>
</dbReference>
<feature type="region of interest" description="Disordered" evidence="14">
    <location>
        <begin position="908"/>
        <end position="940"/>
    </location>
</feature>
<keyword evidence="10 15" id="KW-1133">Transmembrane helix</keyword>
<evidence type="ECO:0000313" key="18">
    <source>
        <dbReference type="Proteomes" id="UP000308133"/>
    </source>
</evidence>
<reference evidence="17 18" key="1">
    <citation type="submission" date="2018-02" db="EMBL/GenBank/DDBJ databases">
        <title>Draft genome sequences of Elsinoe sp., causing black scab on jojoba.</title>
        <authorList>
            <person name="Stodart B."/>
            <person name="Jeffress S."/>
            <person name="Ash G."/>
            <person name="Arun Chinnappa K."/>
        </authorList>
    </citation>
    <scope>NUCLEOTIDE SEQUENCE [LARGE SCALE GENOMIC DNA]</scope>
    <source>
        <strain evidence="17 18">Hillstone_2</strain>
    </source>
</reference>
<dbReference type="InterPro" id="IPR030468">
    <property type="entry name" value="Uba3_N"/>
</dbReference>
<evidence type="ECO:0000256" key="8">
    <source>
        <dbReference type="ARBA" id="ARBA00022786"/>
    </source>
</evidence>
<evidence type="ECO:0000256" key="10">
    <source>
        <dbReference type="ARBA" id="ARBA00022989"/>
    </source>
</evidence>
<evidence type="ECO:0000256" key="13">
    <source>
        <dbReference type="ARBA" id="ARBA00024626"/>
    </source>
</evidence>
<dbReference type="InterPro" id="IPR035985">
    <property type="entry name" value="Ubiquitin-activating_enz"/>
</dbReference>
<dbReference type="FunFam" id="1.10.10.520:FF:000001">
    <property type="entry name" value="NEDD8-activating enzyme E1 catalytic subunit"/>
    <property type="match status" value="1"/>
</dbReference>
<proteinExistence type="inferred from homology"/>
<sequence>MATVAETQQPPDVLPIQNGDALHNSKWSYRDNILGRAGPFTDEDWTPGEPIISNLDNIRVLVIGAGGLGCEILKNLALSGFNNIDVIDMGNDRLFLDYTIDVSNLNRQFLFRQADVGKYKAEAAANFVMKRVKGVTINPYCGKIQDKDEDYYLQFNLIICGLDSIEARRWINATLVGMVDDENPDSLKPLVDGGTEGKYSSFTFGYVADLVVGFKGQSRVILPTMTSCLECQLDMHAPRETVPLCTLATIPRQPQHCIEWAHIIAWEEERKDITLDTDDPEHISWLFNKASERAKEFNIPGVTYSMTQGVVKNIIPAIASTNAIVAASCCNEAFKIATGSNPNLGYPGTNNYMMYSGDDGVYTYTFEHEKKPDCPVCGNLAREIDVRREWRLQDFVDHLAERPEAQIKKPLIRTEGKTLYYSVPASLEEQTRPNLKRKLDEFLADGEEVVVSDPAFAIDFKYKPQTATPHRVAFIADPQLIDPHTYPGRPWPLSSLTIAFTDKYLKRSYHHIQRSYDPDTVYFLGDLFDGGREWNTGSKSFHASEKQWKRYGPKYWRKEFERFGGLFLRSSQVTGGKQERAEKNIIASLPGNHDLGFAAGVQVSVRDRFQAYFGQGDRVDVIGNHTFVGLDTVSLSAMDVHGSDPKLWQPTMEFLDEVKDKKRQAVNHFLGRTPDYPRGWKFFHRTASQPEERLLIKPKYDDFDDLKPASELPTVLLTHVPFYREPGTPCGPLREKYPPSVPRQEVDERNAIRVAAGYQYQNVLSKGVSKTIADRVGNIGYIFSGDDHDYCELVHRAYTSAGSGIKEITVKSISWAMGVRRPGFQMVSLWNPVNEFADPLPGSPQAIRMPTLQTHLCLMPNQLAVFIQYAFYFAITLITLLIHSAIITMRERNKPIWTPIDSVLPVSEPEKVHPKKDKARSRASSGSANGSANSTTKSEGNGFLVARSDTARARTVSPSVSPIGHYGLPPSVELKGVPLIDRAGYYGKRTDEDAWIDELDFEMKPIHKRRRGFAMHFLETFKKDMLWVACPAFGWFFWLWHVY</sequence>
<dbReference type="SMART" id="SM01181">
    <property type="entry name" value="E2_bind"/>
    <property type="match status" value="1"/>
</dbReference>
<evidence type="ECO:0000313" key="17">
    <source>
        <dbReference type="EMBL" id="TKX23294.1"/>
    </source>
</evidence>
<dbReference type="GO" id="GO:0016020">
    <property type="term" value="C:membrane"/>
    <property type="evidence" value="ECO:0007669"/>
    <property type="project" value="UniProtKB-SubCell"/>
</dbReference>
<dbReference type="Proteomes" id="UP000308133">
    <property type="component" value="Unassembled WGS sequence"/>
</dbReference>
<dbReference type="Pfam" id="PF00899">
    <property type="entry name" value="ThiF"/>
    <property type="match status" value="1"/>
</dbReference>
<comment type="subcellular location">
    <subcellularLocation>
        <location evidence="1">Membrane</location>
        <topology evidence="1">Multi-pass membrane protein</topology>
    </subcellularLocation>
</comment>
<dbReference type="GO" id="GO:0019781">
    <property type="term" value="F:NEDD8 activating enzyme activity"/>
    <property type="evidence" value="ECO:0007669"/>
    <property type="project" value="UniProtKB-EC"/>
</dbReference>
<dbReference type="InterPro" id="IPR029052">
    <property type="entry name" value="Metallo-depent_PP-like"/>
</dbReference>
<dbReference type="InterPro" id="IPR014929">
    <property type="entry name" value="E2-binding"/>
</dbReference>
<dbReference type="EC" id="6.2.1.64" evidence="12"/>
<dbReference type="InterPro" id="IPR023318">
    <property type="entry name" value="Ub_act_enz_dom_a_sf"/>
</dbReference>
<dbReference type="GO" id="GO:0016787">
    <property type="term" value="F:hydrolase activity"/>
    <property type="evidence" value="ECO:0007669"/>
    <property type="project" value="InterPro"/>
</dbReference>
<keyword evidence="7" id="KW-0547">Nucleotide-binding</keyword>
<dbReference type="InterPro" id="IPR004843">
    <property type="entry name" value="Calcineurin-like_PHP"/>
</dbReference>
<accession>A0A4U7B584</accession>
<evidence type="ECO:0000256" key="6">
    <source>
        <dbReference type="ARBA" id="ARBA00022692"/>
    </source>
</evidence>
<evidence type="ECO:0000256" key="1">
    <source>
        <dbReference type="ARBA" id="ARBA00004141"/>
    </source>
</evidence>
<keyword evidence="6 15" id="KW-0812">Transmembrane</keyword>
<evidence type="ECO:0000259" key="16">
    <source>
        <dbReference type="SMART" id="SM01181"/>
    </source>
</evidence>
<comment type="similarity">
    <text evidence="3">Belongs to the ubiquitin-activating E1 family. UBA3 subfamily.</text>
</comment>
<dbReference type="GO" id="GO:0005524">
    <property type="term" value="F:ATP binding"/>
    <property type="evidence" value="ECO:0007669"/>
    <property type="project" value="UniProtKB-KW"/>
</dbReference>
<dbReference type="Gene3D" id="3.10.290.20">
    <property type="entry name" value="Ubiquitin-like 2 activating enzyme e1b. Chain: B, domain 3"/>
    <property type="match status" value="1"/>
</dbReference>
<feature type="transmembrane region" description="Helical" evidence="15">
    <location>
        <begin position="866"/>
        <end position="887"/>
    </location>
</feature>
<dbReference type="SUPFAM" id="SSF69572">
    <property type="entry name" value="Activating enzymes of the ubiquitin-like proteins"/>
    <property type="match status" value="1"/>
</dbReference>
<evidence type="ECO:0000256" key="5">
    <source>
        <dbReference type="ARBA" id="ARBA00022598"/>
    </source>
</evidence>
<comment type="pathway">
    <text evidence="2">Protein modification; protein neddylation.</text>
</comment>
<evidence type="ECO:0000256" key="15">
    <source>
        <dbReference type="SAM" id="Phobius"/>
    </source>
</evidence>
<evidence type="ECO:0000256" key="12">
    <source>
        <dbReference type="ARBA" id="ARBA00023624"/>
    </source>
</evidence>
<dbReference type="FunFam" id="3.50.50.80:FF:000002">
    <property type="entry name" value="SUMO-activating enzyme subunit 2"/>
    <property type="match status" value="1"/>
</dbReference>
<dbReference type="InterPro" id="IPR033308">
    <property type="entry name" value="PGAP5/Cdc1/Ted1"/>
</dbReference>
<dbReference type="InterPro" id="IPR000594">
    <property type="entry name" value="ThiF_NAD_FAD-bd"/>
</dbReference>
<comment type="caution">
    <text evidence="17">The sequence shown here is derived from an EMBL/GenBank/DDBJ whole genome shotgun (WGS) entry which is preliminary data.</text>
</comment>
<evidence type="ECO:0000256" key="3">
    <source>
        <dbReference type="ARBA" id="ARBA00006310"/>
    </source>
</evidence>
<dbReference type="UniPathway" id="UPA00885"/>
<evidence type="ECO:0000256" key="9">
    <source>
        <dbReference type="ARBA" id="ARBA00022840"/>
    </source>
</evidence>
<dbReference type="PANTHER" id="PTHR13315">
    <property type="entry name" value="METALLO PHOSPHOESTERASE RELATED"/>
    <property type="match status" value="1"/>
</dbReference>
<dbReference type="EMBL" id="PTQR01000054">
    <property type="protein sequence ID" value="TKX23294.1"/>
    <property type="molecule type" value="Genomic_DNA"/>
</dbReference>
<evidence type="ECO:0000256" key="4">
    <source>
        <dbReference type="ARBA" id="ARBA00015203"/>
    </source>
</evidence>
<feature type="domain" description="E2 binding" evidence="16">
    <location>
        <begin position="384"/>
        <end position="461"/>
    </location>
</feature>
<name>A0A4U7B584_9PEZI</name>
<keyword evidence="9" id="KW-0067">ATP-binding</keyword>
<gene>
    <name evidence="17" type="ORF">C1H76_4361</name>
</gene>
<dbReference type="GO" id="GO:0006506">
    <property type="term" value="P:GPI anchor biosynthetic process"/>
    <property type="evidence" value="ECO:0007669"/>
    <property type="project" value="InterPro"/>
</dbReference>
<dbReference type="AlphaFoldDB" id="A0A4U7B584"/>
<dbReference type="GO" id="GO:0045116">
    <property type="term" value="P:protein neddylation"/>
    <property type="evidence" value="ECO:0007669"/>
    <property type="project" value="UniProtKB-UniPathway"/>
</dbReference>
<dbReference type="Gene3D" id="3.40.50.720">
    <property type="entry name" value="NAD(P)-binding Rossmann-like Domain"/>
    <property type="match status" value="1"/>
</dbReference>
<evidence type="ECO:0000256" key="14">
    <source>
        <dbReference type="SAM" id="MobiDB-lite"/>
    </source>
</evidence>
<feature type="transmembrane region" description="Helical" evidence="15">
    <location>
        <begin position="1025"/>
        <end position="1042"/>
    </location>
</feature>
<comment type="catalytic activity">
    <reaction evidence="13">
        <text>ATP + [NEDD8 protein] + [E1 NEDD8-activating enzyme]-L-cysteine = AMP + diphosphate + [E1 NEDD8-activating enzyme]-S-[NEDD8 protein]-yl-L-cysteine.</text>
        <dbReference type="EC" id="6.2.1.64"/>
    </reaction>
</comment>